<dbReference type="Pfam" id="PF13439">
    <property type="entry name" value="Glyco_transf_4"/>
    <property type="match status" value="1"/>
</dbReference>
<sequence length="380" mass="42552">MNLFTMTTATSQPVKTNNTFAKKVRVCHVSLTLNTGGLERLLSDFSRLHNKEQFHLDFVAMKSVGKFADEIQENHCRVTQLQATGRWKQIYELTRFLKENQIDVVHTHNTYPHINATIAARWAGVPVVVNTRHGQRLGHGWKSRQQYRIASWLADCIVNVSDDAARLCEKTDGIAKKKVTRIWNGIDLEKFTFTGPQQKPTAISVARLSPEKDFATLLQAVAIVVRNIPDFQLTMVGDGQERSSLEQLTAELHLSGHVQFLGDRSDVPQLLAQAGFFVSSSLSEGISLTLLEAMAVGLPIVATAVGGNPEIVEEGNTGMLVPSAHPKKLAEAIITMCQQQSHWQTMGEQGRERVATHFEIRRMIKDYEKLYLEIQQQKAK</sequence>
<protein>
    <recommendedName>
        <fullName evidence="4">Glycosyltransferase</fullName>
    </recommendedName>
</protein>
<accession>A0A3B1DJE6</accession>
<reference evidence="3" key="1">
    <citation type="submission" date="2018-06" db="EMBL/GenBank/DDBJ databases">
        <authorList>
            <person name="Zhirakovskaya E."/>
        </authorList>
    </citation>
    <scope>NUCLEOTIDE SEQUENCE</scope>
</reference>
<dbReference type="InterPro" id="IPR028098">
    <property type="entry name" value="Glyco_trans_4-like_N"/>
</dbReference>
<dbReference type="PANTHER" id="PTHR12526:SF630">
    <property type="entry name" value="GLYCOSYLTRANSFERASE"/>
    <property type="match status" value="1"/>
</dbReference>
<dbReference type="Gene3D" id="3.40.50.2000">
    <property type="entry name" value="Glycogen Phosphorylase B"/>
    <property type="match status" value="2"/>
</dbReference>
<dbReference type="PANTHER" id="PTHR12526">
    <property type="entry name" value="GLYCOSYLTRANSFERASE"/>
    <property type="match status" value="1"/>
</dbReference>
<dbReference type="InterPro" id="IPR047691">
    <property type="entry name" value="PelF-like"/>
</dbReference>
<evidence type="ECO:0000313" key="3">
    <source>
        <dbReference type="EMBL" id="VAX36128.1"/>
    </source>
</evidence>
<gene>
    <name evidence="3" type="ORF">MNBD_PLANCTO02-2926</name>
</gene>
<dbReference type="Pfam" id="PF00534">
    <property type="entry name" value="Glycos_transf_1"/>
    <property type="match status" value="1"/>
</dbReference>
<evidence type="ECO:0000259" key="2">
    <source>
        <dbReference type="Pfam" id="PF13439"/>
    </source>
</evidence>
<dbReference type="EMBL" id="UOGL01000034">
    <property type="protein sequence ID" value="VAX36128.1"/>
    <property type="molecule type" value="Genomic_DNA"/>
</dbReference>
<dbReference type="InterPro" id="IPR001296">
    <property type="entry name" value="Glyco_trans_1"/>
</dbReference>
<proteinExistence type="predicted"/>
<dbReference type="GO" id="GO:0016757">
    <property type="term" value="F:glycosyltransferase activity"/>
    <property type="evidence" value="ECO:0007669"/>
    <property type="project" value="InterPro"/>
</dbReference>
<name>A0A3B1DJE6_9ZZZZ</name>
<feature type="domain" description="Glycosyltransferase subfamily 4-like N-terminal" evidence="2">
    <location>
        <begin position="36"/>
        <end position="190"/>
    </location>
</feature>
<evidence type="ECO:0008006" key="4">
    <source>
        <dbReference type="Google" id="ProtNLM"/>
    </source>
</evidence>
<dbReference type="NCBIfam" id="NF038011">
    <property type="entry name" value="PelF"/>
    <property type="match status" value="1"/>
</dbReference>
<evidence type="ECO:0000259" key="1">
    <source>
        <dbReference type="Pfam" id="PF00534"/>
    </source>
</evidence>
<dbReference type="AlphaFoldDB" id="A0A3B1DJE6"/>
<feature type="domain" description="Glycosyl transferase family 1" evidence="1">
    <location>
        <begin position="195"/>
        <end position="353"/>
    </location>
</feature>
<organism evidence="3">
    <name type="scientific">hydrothermal vent metagenome</name>
    <dbReference type="NCBI Taxonomy" id="652676"/>
    <lineage>
        <taxon>unclassified sequences</taxon>
        <taxon>metagenomes</taxon>
        <taxon>ecological metagenomes</taxon>
    </lineage>
</organism>
<dbReference type="SUPFAM" id="SSF53756">
    <property type="entry name" value="UDP-Glycosyltransferase/glycogen phosphorylase"/>
    <property type="match status" value="1"/>
</dbReference>